<gene>
    <name evidence="2" type="ORF">BpHYR1_038439</name>
</gene>
<organism evidence="2 3">
    <name type="scientific">Brachionus plicatilis</name>
    <name type="common">Marine rotifer</name>
    <name type="synonym">Brachionus muelleri</name>
    <dbReference type="NCBI Taxonomy" id="10195"/>
    <lineage>
        <taxon>Eukaryota</taxon>
        <taxon>Metazoa</taxon>
        <taxon>Spiralia</taxon>
        <taxon>Gnathifera</taxon>
        <taxon>Rotifera</taxon>
        <taxon>Eurotatoria</taxon>
        <taxon>Monogononta</taxon>
        <taxon>Pseudotrocha</taxon>
        <taxon>Ploima</taxon>
        <taxon>Brachionidae</taxon>
        <taxon>Brachionus</taxon>
    </lineage>
</organism>
<dbReference type="AlphaFoldDB" id="A0A3M7S092"/>
<keyword evidence="3" id="KW-1185">Reference proteome</keyword>
<evidence type="ECO:0000256" key="1">
    <source>
        <dbReference type="SAM" id="Phobius"/>
    </source>
</evidence>
<feature type="transmembrane region" description="Helical" evidence="1">
    <location>
        <begin position="31"/>
        <end position="52"/>
    </location>
</feature>
<protein>
    <submittedName>
        <fullName evidence="2">Uncharacterized protein</fullName>
    </submittedName>
</protein>
<evidence type="ECO:0000313" key="2">
    <source>
        <dbReference type="EMBL" id="RNA29079.1"/>
    </source>
</evidence>
<sequence>MSTVPNLCDQLQNFPSKIDYKLHFADASNMFFINITGIFIIFIIILNLYSIVEKPGIVSLSLKFFRSSRLGELWFIYYWNNFCSQAARDTDK</sequence>
<accession>A0A3M7S092</accession>
<keyword evidence="1" id="KW-0472">Membrane</keyword>
<dbReference type="EMBL" id="REGN01002283">
    <property type="protein sequence ID" value="RNA29079.1"/>
    <property type="molecule type" value="Genomic_DNA"/>
</dbReference>
<keyword evidence="1" id="KW-0812">Transmembrane</keyword>
<proteinExistence type="predicted"/>
<dbReference type="Proteomes" id="UP000276133">
    <property type="component" value="Unassembled WGS sequence"/>
</dbReference>
<comment type="caution">
    <text evidence="2">The sequence shown here is derived from an EMBL/GenBank/DDBJ whole genome shotgun (WGS) entry which is preliminary data.</text>
</comment>
<evidence type="ECO:0000313" key="3">
    <source>
        <dbReference type="Proteomes" id="UP000276133"/>
    </source>
</evidence>
<reference evidence="2 3" key="1">
    <citation type="journal article" date="2018" name="Sci. Rep.">
        <title>Genomic signatures of local adaptation to the degree of environmental predictability in rotifers.</title>
        <authorList>
            <person name="Franch-Gras L."/>
            <person name="Hahn C."/>
            <person name="Garcia-Roger E.M."/>
            <person name="Carmona M.J."/>
            <person name="Serra M."/>
            <person name="Gomez A."/>
        </authorList>
    </citation>
    <scope>NUCLEOTIDE SEQUENCE [LARGE SCALE GENOMIC DNA]</scope>
    <source>
        <strain evidence="2">HYR1</strain>
    </source>
</reference>
<keyword evidence="1" id="KW-1133">Transmembrane helix</keyword>
<name>A0A3M7S092_BRAPC</name>